<evidence type="ECO:0000313" key="3">
    <source>
        <dbReference type="Proteomes" id="UP001432027"/>
    </source>
</evidence>
<dbReference type="EMBL" id="BTSX01000002">
    <property type="protein sequence ID" value="GMS85381.1"/>
    <property type="molecule type" value="Genomic_DNA"/>
</dbReference>
<evidence type="ECO:0000256" key="1">
    <source>
        <dbReference type="SAM" id="MobiDB-lite"/>
    </source>
</evidence>
<accession>A0AAV5SQB3</accession>
<evidence type="ECO:0000313" key="2">
    <source>
        <dbReference type="EMBL" id="GMS85381.1"/>
    </source>
</evidence>
<sequence length="92" mass="10362">GAECDRANPDEREEDEEGTTPVLLEETHSDGEKNDQFVQSDAEEEREERLGGGLHAEGECLDGNVNGDGEKESERRDVLLEYLFVNFENQSF</sequence>
<name>A0AAV5SQB3_9BILA</name>
<feature type="non-terminal residue" evidence="2">
    <location>
        <position position="1"/>
    </location>
</feature>
<keyword evidence="3" id="KW-1185">Reference proteome</keyword>
<comment type="caution">
    <text evidence="2">The sequence shown here is derived from an EMBL/GenBank/DDBJ whole genome shotgun (WGS) entry which is preliminary data.</text>
</comment>
<reference evidence="2" key="1">
    <citation type="submission" date="2023-10" db="EMBL/GenBank/DDBJ databases">
        <title>Genome assembly of Pristionchus species.</title>
        <authorList>
            <person name="Yoshida K."/>
            <person name="Sommer R.J."/>
        </authorList>
    </citation>
    <scope>NUCLEOTIDE SEQUENCE</scope>
    <source>
        <strain evidence="2">RS0144</strain>
    </source>
</reference>
<feature type="compositionally biased region" description="Basic and acidic residues" evidence="1">
    <location>
        <begin position="25"/>
        <end position="35"/>
    </location>
</feature>
<dbReference type="Proteomes" id="UP001432027">
    <property type="component" value="Unassembled WGS sequence"/>
</dbReference>
<gene>
    <name evidence="2" type="ORF">PENTCL1PPCAC_7556</name>
</gene>
<organism evidence="2 3">
    <name type="scientific">Pristionchus entomophagus</name>
    <dbReference type="NCBI Taxonomy" id="358040"/>
    <lineage>
        <taxon>Eukaryota</taxon>
        <taxon>Metazoa</taxon>
        <taxon>Ecdysozoa</taxon>
        <taxon>Nematoda</taxon>
        <taxon>Chromadorea</taxon>
        <taxon>Rhabditida</taxon>
        <taxon>Rhabditina</taxon>
        <taxon>Diplogasteromorpha</taxon>
        <taxon>Diplogasteroidea</taxon>
        <taxon>Neodiplogasteridae</taxon>
        <taxon>Pristionchus</taxon>
    </lineage>
</organism>
<feature type="region of interest" description="Disordered" evidence="1">
    <location>
        <begin position="1"/>
        <end position="73"/>
    </location>
</feature>
<feature type="compositionally biased region" description="Basic and acidic residues" evidence="1">
    <location>
        <begin position="1"/>
        <end position="10"/>
    </location>
</feature>
<proteinExistence type="predicted"/>
<protein>
    <submittedName>
        <fullName evidence="2">Uncharacterized protein</fullName>
    </submittedName>
</protein>
<dbReference type="AlphaFoldDB" id="A0AAV5SQB3"/>